<dbReference type="Pfam" id="PF00528">
    <property type="entry name" value="BPD_transp_1"/>
    <property type="match status" value="1"/>
</dbReference>
<evidence type="ECO:0000256" key="7">
    <source>
        <dbReference type="RuleBase" id="RU363032"/>
    </source>
</evidence>
<keyword evidence="6 7" id="KW-0472">Membrane</keyword>
<dbReference type="InterPro" id="IPR035906">
    <property type="entry name" value="MetI-like_sf"/>
</dbReference>
<evidence type="ECO:0000256" key="4">
    <source>
        <dbReference type="ARBA" id="ARBA00022692"/>
    </source>
</evidence>
<feature type="transmembrane region" description="Helical" evidence="7">
    <location>
        <begin position="12"/>
        <end position="33"/>
    </location>
</feature>
<proteinExistence type="inferred from homology"/>
<dbReference type="CDD" id="cd06261">
    <property type="entry name" value="TM_PBP2"/>
    <property type="match status" value="1"/>
</dbReference>
<feature type="transmembrane region" description="Helical" evidence="7">
    <location>
        <begin position="239"/>
        <end position="260"/>
    </location>
</feature>
<dbReference type="PROSITE" id="PS50928">
    <property type="entry name" value="ABC_TM1"/>
    <property type="match status" value="1"/>
</dbReference>
<evidence type="ECO:0000313" key="9">
    <source>
        <dbReference type="EMBL" id="GAA1985813.1"/>
    </source>
</evidence>
<dbReference type="PANTHER" id="PTHR43744">
    <property type="entry name" value="ABC TRANSPORTER PERMEASE PROTEIN MG189-RELATED-RELATED"/>
    <property type="match status" value="1"/>
</dbReference>
<evidence type="ECO:0000256" key="5">
    <source>
        <dbReference type="ARBA" id="ARBA00022989"/>
    </source>
</evidence>
<evidence type="ECO:0000259" key="8">
    <source>
        <dbReference type="PROSITE" id="PS50928"/>
    </source>
</evidence>
<sequence length="274" mass="30317">MGRTLIRQKLWPVHVILAVGAAAMVTPFLWQAITSLQSTGESTSVPPHFLPSWQWGNYSKVFQDTPFAEQFWNSVVQTVVRVLAQVLFCSMAAYAFARLKFPGRNALFLLMLAVLMVPSQVYLLPQYQLVQNMGLLNTLGGVVLPGLFSAFGTFMLRQFFLGLPDEVEEAARLDGAGTFRIFWSVMLPLAKPGLISMGVLTVLWSWNDLLWPLVVVNDDTKMPLTVGLSTLQGEHLTEYPLLMAGSLLASLPMILLFLAAQRRITEGIALTGTK</sequence>
<evidence type="ECO:0000313" key="10">
    <source>
        <dbReference type="Proteomes" id="UP001499854"/>
    </source>
</evidence>
<reference evidence="9 10" key="1">
    <citation type="journal article" date="2019" name="Int. J. Syst. Evol. Microbiol.">
        <title>The Global Catalogue of Microorganisms (GCM) 10K type strain sequencing project: providing services to taxonomists for standard genome sequencing and annotation.</title>
        <authorList>
            <consortium name="The Broad Institute Genomics Platform"/>
            <consortium name="The Broad Institute Genome Sequencing Center for Infectious Disease"/>
            <person name="Wu L."/>
            <person name="Ma J."/>
        </authorList>
    </citation>
    <scope>NUCLEOTIDE SEQUENCE [LARGE SCALE GENOMIC DNA]</scope>
    <source>
        <strain evidence="9 10">JCM 16013</strain>
    </source>
</reference>
<feature type="transmembrane region" description="Helical" evidence="7">
    <location>
        <begin position="79"/>
        <end position="97"/>
    </location>
</feature>
<keyword evidence="3" id="KW-1003">Cell membrane</keyword>
<feature type="transmembrane region" description="Helical" evidence="7">
    <location>
        <begin position="135"/>
        <end position="160"/>
    </location>
</feature>
<evidence type="ECO:0000256" key="3">
    <source>
        <dbReference type="ARBA" id="ARBA00022475"/>
    </source>
</evidence>
<keyword evidence="2 7" id="KW-0813">Transport</keyword>
<comment type="similarity">
    <text evidence="7">Belongs to the binding-protein-dependent transport system permease family.</text>
</comment>
<accession>A0ABN2SGU4</accession>
<name>A0ABN2SGU4_9ACTN</name>
<keyword evidence="10" id="KW-1185">Reference proteome</keyword>
<evidence type="ECO:0000256" key="1">
    <source>
        <dbReference type="ARBA" id="ARBA00004651"/>
    </source>
</evidence>
<comment type="subcellular location">
    <subcellularLocation>
        <location evidence="1 7">Cell membrane</location>
        <topology evidence="1 7">Multi-pass membrane protein</topology>
    </subcellularLocation>
</comment>
<feature type="domain" description="ABC transmembrane type-1" evidence="8">
    <location>
        <begin position="71"/>
        <end position="260"/>
    </location>
</feature>
<protein>
    <submittedName>
        <fullName evidence="9">Carbohydrate ABC transporter permease</fullName>
    </submittedName>
</protein>
<organism evidence="9 10">
    <name type="scientific">Catenulispora subtropica</name>
    <dbReference type="NCBI Taxonomy" id="450798"/>
    <lineage>
        <taxon>Bacteria</taxon>
        <taxon>Bacillati</taxon>
        <taxon>Actinomycetota</taxon>
        <taxon>Actinomycetes</taxon>
        <taxon>Catenulisporales</taxon>
        <taxon>Catenulisporaceae</taxon>
        <taxon>Catenulispora</taxon>
    </lineage>
</organism>
<dbReference type="RefSeq" id="WP_344660043.1">
    <property type="nucleotide sequence ID" value="NZ_BAAAQM010000036.1"/>
</dbReference>
<dbReference type="Gene3D" id="1.10.3720.10">
    <property type="entry name" value="MetI-like"/>
    <property type="match status" value="1"/>
</dbReference>
<feature type="transmembrane region" description="Helical" evidence="7">
    <location>
        <begin position="106"/>
        <end position="123"/>
    </location>
</feature>
<keyword evidence="5 7" id="KW-1133">Transmembrane helix</keyword>
<comment type="caution">
    <text evidence="9">The sequence shown here is derived from an EMBL/GenBank/DDBJ whole genome shotgun (WGS) entry which is preliminary data.</text>
</comment>
<feature type="transmembrane region" description="Helical" evidence="7">
    <location>
        <begin position="181"/>
        <end position="206"/>
    </location>
</feature>
<evidence type="ECO:0000256" key="2">
    <source>
        <dbReference type="ARBA" id="ARBA00022448"/>
    </source>
</evidence>
<dbReference type="EMBL" id="BAAAQM010000036">
    <property type="protein sequence ID" value="GAA1985813.1"/>
    <property type="molecule type" value="Genomic_DNA"/>
</dbReference>
<gene>
    <name evidence="9" type="ORF">GCM10009838_55250</name>
</gene>
<dbReference type="Proteomes" id="UP001499854">
    <property type="component" value="Unassembled WGS sequence"/>
</dbReference>
<keyword evidence="4 7" id="KW-0812">Transmembrane</keyword>
<evidence type="ECO:0000256" key="6">
    <source>
        <dbReference type="ARBA" id="ARBA00023136"/>
    </source>
</evidence>
<dbReference type="InterPro" id="IPR000515">
    <property type="entry name" value="MetI-like"/>
</dbReference>
<dbReference type="PANTHER" id="PTHR43744:SF12">
    <property type="entry name" value="ABC TRANSPORTER PERMEASE PROTEIN MG189-RELATED"/>
    <property type="match status" value="1"/>
</dbReference>
<dbReference type="SUPFAM" id="SSF161098">
    <property type="entry name" value="MetI-like"/>
    <property type="match status" value="1"/>
</dbReference>